<dbReference type="eggNOG" id="COG2002">
    <property type="taxonomic scope" value="Bacteria"/>
</dbReference>
<dbReference type="InterPro" id="IPR037914">
    <property type="entry name" value="SpoVT-AbrB_sf"/>
</dbReference>
<dbReference type="Gene3D" id="2.10.260.10">
    <property type="match status" value="1"/>
</dbReference>
<dbReference type="RefSeq" id="WP_006682837.1">
    <property type="nucleotide sequence ID" value="NZ_CAFB01000045.1"/>
</dbReference>
<evidence type="ECO:0000259" key="1">
    <source>
        <dbReference type="SMART" id="SM00966"/>
    </source>
</evidence>
<keyword evidence="3" id="KW-1185">Reference proteome</keyword>
<dbReference type="SMART" id="SM00966">
    <property type="entry name" value="SpoVT_AbrB"/>
    <property type="match status" value="1"/>
</dbReference>
<dbReference type="STRING" id="1070319.CAGGBEG34_280029"/>
<name>G2JA86_9BURK</name>
<accession>G2JA86</accession>
<dbReference type="Proteomes" id="UP000054051">
    <property type="component" value="Unassembled WGS sequence"/>
</dbReference>
<reference evidence="2 3" key="1">
    <citation type="submission" date="2011-08" db="EMBL/GenBank/DDBJ databases">
        <title>The genome of the obligate endobacterium of an arbuscular mycorrhizal fungus reveals an interphylum network of nutritional interactions.</title>
        <authorList>
            <person name="Ghignone S."/>
            <person name="Salvioli A."/>
            <person name="Anca I."/>
            <person name="Lumini E."/>
            <person name="Ortu G."/>
            <person name="Petiti L."/>
            <person name="Cruveiller S."/>
            <person name="Bianciotto V."/>
            <person name="Piffanelli P."/>
            <person name="Lanfranco L."/>
            <person name="Bonfante P."/>
        </authorList>
    </citation>
    <scope>NUCLEOTIDE SEQUENCE [LARGE SCALE GENOMIC DNA]</scope>
    <source>
        <strain evidence="2 3">BEG34</strain>
    </source>
</reference>
<evidence type="ECO:0000313" key="3">
    <source>
        <dbReference type="Proteomes" id="UP000054051"/>
    </source>
</evidence>
<comment type="caution">
    <text evidence="2">The sequence shown here is derived from an EMBL/GenBank/DDBJ whole genome shotgun (WGS) entry which is preliminary data.</text>
</comment>
<proteinExistence type="predicted"/>
<feature type="domain" description="SpoVT-AbrB" evidence="1">
    <location>
        <begin position="1"/>
        <end position="46"/>
    </location>
</feature>
<dbReference type="InterPro" id="IPR007159">
    <property type="entry name" value="SpoVT-AbrB_dom"/>
</dbReference>
<organism evidence="2 3">
    <name type="scientific">Candidatus Glomeribacter gigasporarum BEG34</name>
    <dbReference type="NCBI Taxonomy" id="1070319"/>
    <lineage>
        <taxon>Bacteria</taxon>
        <taxon>Pseudomonadati</taxon>
        <taxon>Pseudomonadota</taxon>
        <taxon>Betaproteobacteria</taxon>
        <taxon>Burkholderiales</taxon>
        <taxon>Burkholderiaceae</taxon>
        <taxon>Candidatus Glomeribacter</taxon>
    </lineage>
</organism>
<gene>
    <name evidence="2" type="ORF">CAGGBEG34_280029</name>
</gene>
<dbReference type="AlphaFoldDB" id="G2JA86"/>
<sequence length="85" mass="9559">MRVTQGGRLVLPAFVRKIFNIHAGGRLNVQIVEGEIRLQPRQEALRRIQALVRHRIPKGQSLADELLADRRAAAQREANQAARST</sequence>
<protein>
    <submittedName>
        <fullName evidence="2">Putative Transcriptional regulator, AbrB family protein</fullName>
    </submittedName>
</protein>
<dbReference type="OrthoDB" id="9811597at2"/>
<dbReference type="GO" id="GO:0003677">
    <property type="term" value="F:DNA binding"/>
    <property type="evidence" value="ECO:0007669"/>
    <property type="project" value="InterPro"/>
</dbReference>
<dbReference type="EMBL" id="CAFB01000045">
    <property type="protein sequence ID" value="CCD29687.1"/>
    <property type="molecule type" value="Genomic_DNA"/>
</dbReference>
<dbReference type="SUPFAM" id="SSF89447">
    <property type="entry name" value="AbrB/MazE/MraZ-like"/>
    <property type="match status" value="1"/>
</dbReference>
<dbReference type="NCBIfam" id="TIGR01439">
    <property type="entry name" value="lp_hng_hel_AbrB"/>
    <property type="match status" value="1"/>
</dbReference>
<evidence type="ECO:0000313" key="2">
    <source>
        <dbReference type="EMBL" id="CCD29687.1"/>
    </source>
</evidence>